<protein>
    <submittedName>
        <fullName evidence="1">Uncharacterized protein</fullName>
    </submittedName>
</protein>
<dbReference type="EMBL" id="CAADGH010000204">
    <property type="protein sequence ID" value="VFK77660.1"/>
    <property type="molecule type" value="Genomic_DNA"/>
</dbReference>
<reference evidence="1" key="1">
    <citation type="submission" date="2019-02" db="EMBL/GenBank/DDBJ databases">
        <authorList>
            <person name="Gruber-Vodicka R. H."/>
            <person name="Seah K. B. B."/>
        </authorList>
    </citation>
    <scope>NUCLEOTIDE SEQUENCE</scope>
    <source>
        <strain evidence="1">BECK_BZ197</strain>
        <strain evidence="2">BECK_BZ198</strain>
    </source>
</reference>
<sequence>MDVDFSFSVYHGTAPGKTASSSVIFHSKCEGEDVLISARGFDGKLSSTVRLNSNNTVAPINVPAGPEDVGKADGYLHYNHKNGICWVTFHGTVCAWGYDGVPNALTFPTERPAVVAVIECPSR</sequence>
<evidence type="ECO:0000313" key="2">
    <source>
        <dbReference type="EMBL" id="VFK77660.1"/>
    </source>
</evidence>
<proteinExistence type="predicted"/>
<dbReference type="AlphaFoldDB" id="A0A450XV71"/>
<dbReference type="EMBL" id="CAADFO010000139">
    <property type="protein sequence ID" value="VFK33137.1"/>
    <property type="molecule type" value="Genomic_DNA"/>
</dbReference>
<evidence type="ECO:0000313" key="1">
    <source>
        <dbReference type="EMBL" id="VFK33137.1"/>
    </source>
</evidence>
<gene>
    <name evidence="1" type="ORF">BECKMB1821G_GA0114241_11391</name>
    <name evidence="2" type="ORF">BECKMB1821H_GA0114242_12042</name>
</gene>
<name>A0A450XV71_9GAMM</name>
<organism evidence="1">
    <name type="scientific">Candidatus Kentrum sp. MB</name>
    <dbReference type="NCBI Taxonomy" id="2138164"/>
    <lineage>
        <taxon>Bacteria</taxon>
        <taxon>Pseudomonadati</taxon>
        <taxon>Pseudomonadota</taxon>
        <taxon>Gammaproteobacteria</taxon>
        <taxon>Candidatus Kentrum</taxon>
    </lineage>
</organism>
<accession>A0A450XV71</accession>